<feature type="compositionally biased region" description="Basic residues" evidence="1">
    <location>
        <begin position="102"/>
        <end position="113"/>
    </location>
</feature>
<dbReference type="EMBL" id="BKCJ011280181">
    <property type="protein sequence ID" value="GFD14549.1"/>
    <property type="molecule type" value="Genomic_DNA"/>
</dbReference>
<protein>
    <submittedName>
        <fullName evidence="2">Uncharacterized protein</fullName>
    </submittedName>
</protein>
<feature type="non-terminal residue" evidence="2">
    <location>
        <position position="1"/>
    </location>
</feature>
<feature type="non-terminal residue" evidence="2">
    <location>
        <position position="113"/>
    </location>
</feature>
<dbReference type="AlphaFoldDB" id="A0A699TZW0"/>
<name>A0A699TZW0_TANCI</name>
<sequence>AQPPYYWPDVGYLARRPRRSPVPLHRPRRHSRCGARALRHRALRGGVSAAPARHQPAYRAAARSGSAARRSGPPQRRSEARGGGWRRRAAGSICRRTAVSAARHRPAAAQPRR</sequence>
<evidence type="ECO:0000256" key="1">
    <source>
        <dbReference type="SAM" id="MobiDB-lite"/>
    </source>
</evidence>
<comment type="caution">
    <text evidence="2">The sequence shown here is derived from an EMBL/GenBank/DDBJ whole genome shotgun (WGS) entry which is preliminary data.</text>
</comment>
<accession>A0A699TZW0</accession>
<gene>
    <name evidence="2" type="ORF">Tci_886518</name>
</gene>
<feature type="region of interest" description="Disordered" evidence="1">
    <location>
        <begin position="45"/>
        <end position="113"/>
    </location>
</feature>
<feature type="compositionally biased region" description="Low complexity" evidence="1">
    <location>
        <begin position="59"/>
        <end position="72"/>
    </location>
</feature>
<evidence type="ECO:0000313" key="2">
    <source>
        <dbReference type="EMBL" id="GFD14549.1"/>
    </source>
</evidence>
<organism evidence="2">
    <name type="scientific">Tanacetum cinerariifolium</name>
    <name type="common">Dalmatian daisy</name>
    <name type="synonym">Chrysanthemum cinerariifolium</name>
    <dbReference type="NCBI Taxonomy" id="118510"/>
    <lineage>
        <taxon>Eukaryota</taxon>
        <taxon>Viridiplantae</taxon>
        <taxon>Streptophyta</taxon>
        <taxon>Embryophyta</taxon>
        <taxon>Tracheophyta</taxon>
        <taxon>Spermatophyta</taxon>
        <taxon>Magnoliopsida</taxon>
        <taxon>eudicotyledons</taxon>
        <taxon>Gunneridae</taxon>
        <taxon>Pentapetalae</taxon>
        <taxon>asterids</taxon>
        <taxon>campanulids</taxon>
        <taxon>Asterales</taxon>
        <taxon>Asteraceae</taxon>
        <taxon>Asteroideae</taxon>
        <taxon>Anthemideae</taxon>
        <taxon>Anthemidinae</taxon>
        <taxon>Tanacetum</taxon>
    </lineage>
</organism>
<proteinExistence type="predicted"/>
<reference evidence="2" key="1">
    <citation type="journal article" date="2019" name="Sci. Rep.">
        <title>Draft genome of Tanacetum cinerariifolium, the natural source of mosquito coil.</title>
        <authorList>
            <person name="Yamashiro T."/>
            <person name="Shiraishi A."/>
            <person name="Satake H."/>
            <person name="Nakayama K."/>
        </authorList>
    </citation>
    <scope>NUCLEOTIDE SEQUENCE</scope>
</reference>